<dbReference type="PRINTS" id="PR00359">
    <property type="entry name" value="BP450"/>
</dbReference>
<dbReference type="CDD" id="cd11033">
    <property type="entry name" value="CYP142-like"/>
    <property type="match status" value="1"/>
</dbReference>
<dbReference type="PANTHER" id="PTHR46696:SF1">
    <property type="entry name" value="CYTOCHROME P450 YJIB-RELATED"/>
    <property type="match status" value="1"/>
</dbReference>
<evidence type="ECO:0000256" key="2">
    <source>
        <dbReference type="ARBA" id="ARBA00022617"/>
    </source>
</evidence>
<dbReference type="Gene3D" id="1.10.630.10">
    <property type="entry name" value="Cytochrome P450"/>
    <property type="match status" value="1"/>
</dbReference>
<evidence type="ECO:0000256" key="5">
    <source>
        <dbReference type="ARBA" id="ARBA00023004"/>
    </source>
</evidence>
<dbReference type="GeneID" id="80451187"/>
<evidence type="ECO:0000256" key="4">
    <source>
        <dbReference type="ARBA" id="ARBA00023002"/>
    </source>
</evidence>
<sequence>MATRSLADLDVFDNGAPWDLFAELRANDPVNWSDETDGGSGFWSVMRYHDIVKVLRDPETFTSSHFTNLEELEPDQEEARRSLLDSDGTRHRALRRLLQNDFTPNNVAKYETFLRGLTATTLDNAFAKGEFDFLHDVAADYPIRVLARLLEIPDTDIENIIRWGNAMIGSSDPSLTDLLPTDPESEKYRLVPFRSPAALEVFAYGDELKRQRLGRNGTDIISTMINSVPMDGKPLTDQEYHTNFLLLIVAGHETTRQTIAHTMNNLMNNPEVIAYLQENPQDIPWAVEEFLRYASPIYHFRRTATKDVEFGGKEIKAGQKVVTWFASGNRDPEVFADPEKMIPTRMPNEHMTFGRGGPHMCLGNALARIELIIMFEDVIRRIDKMERTGPMDFVHSNFIHGIKSMPVKVTLR</sequence>
<dbReference type="KEGG" id="amin:AUMI_10040"/>
<dbReference type="InterPro" id="IPR036396">
    <property type="entry name" value="Cyt_P450_sf"/>
</dbReference>
<reference evidence="7 8" key="1">
    <citation type="journal article" date="2016" name="Genome Announc.">
        <title>Complete Genome Sequence of Aurantimicrobium minutum Type Strain KNCT, a Planktonic Ultramicrobacterium Isolated from River Water.</title>
        <authorList>
            <person name="Nakai R."/>
            <person name="Fujisawa T."/>
            <person name="Nakamura Y."/>
            <person name="Nishide H."/>
            <person name="Uchiyama I."/>
            <person name="Baba T."/>
            <person name="Toyoda A."/>
            <person name="Fujiyama A."/>
            <person name="Naganuma T."/>
            <person name="Niki H."/>
        </authorList>
    </citation>
    <scope>NUCLEOTIDE SEQUENCE [LARGE SCALE GENOMIC DNA]</scope>
    <source>
        <strain evidence="7 8">KNC</strain>
    </source>
</reference>
<keyword evidence="4" id="KW-0560">Oxidoreductase</keyword>
<dbReference type="SUPFAM" id="SSF48264">
    <property type="entry name" value="Cytochrome P450"/>
    <property type="match status" value="1"/>
</dbReference>
<keyword evidence="6" id="KW-0503">Monooxygenase</keyword>
<evidence type="ECO:0000313" key="7">
    <source>
        <dbReference type="EMBL" id="BAU98547.1"/>
    </source>
</evidence>
<comment type="similarity">
    <text evidence="1">Belongs to the cytochrome P450 family.</text>
</comment>
<dbReference type="GO" id="GO:0020037">
    <property type="term" value="F:heme binding"/>
    <property type="evidence" value="ECO:0007669"/>
    <property type="project" value="InterPro"/>
</dbReference>
<name>A0A182C1M0_9MICO</name>
<dbReference type="Proteomes" id="UP000243847">
    <property type="component" value="Chromosome sequence1"/>
</dbReference>
<organism evidence="7 8">
    <name type="scientific">Aurantimicrobium minutum</name>
    <dbReference type="NCBI Taxonomy" id="708131"/>
    <lineage>
        <taxon>Bacteria</taxon>
        <taxon>Bacillati</taxon>
        <taxon>Actinomycetota</taxon>
        <taxon>Actinomycetes</taxon>
        <taxon>Micrococcales</taxon>
        <taxon>Microbacteriaceae</taxon>
        <taxon>Aurantimicrobium</taxon>
    </lineage>
</organism>
<keyword evidence="5" id="KW-0408">Iron</keyword>
<evidence type="ECO:0000256" key="6">
    <source>
        <dbReference type="ARBA" id="ARBA00023033"/>
    </source>
</evidence>
<dbReference type="InterPro" id="IPR001128">
    <property type="entry name" value="Cyt_P450"/>
</dbReference>
<dbReference type="EMBL" id="AP017457">
    <property type="protein sequence ID" value="BAU98547.1"/>
    <property type="molecule type" value="Genomic_DNA"/>
</dbReference>
<dbReference type="GO" id="GO:0016705">
    <property type="term" value="F:oxidoreductase activity, acting on paired donors, with incorporation or reduction of molecular oxygen"/>
    <property type="evidence" value="ECO:0007669"/>
    <property type="project" value="InterPro"/>
</dbReference>
<protein>
    <submittedName>
        <fullName evidence="7">Cytochrome P450</fullName>
    </submittedName>
</protein>
<keyword evidence="3" id="KW-0479">Metal-binding</keyword>
<keyword evidence="2" id="KW-0349">Heme</keyword>
<evidence type="ECO:0000256" key="1">
    <source>
        <dbReference type="ARBA" id="ARBA00010617"/>
    </source>
</evidence>
<dbReference type="FunFam" id="1.10.630.10:FF:000018">
    <property type="entry name" value="Cytochrome P450 monooxygenase"/>
    <property type="match status" value="1"/>
</dbReference>
<gene>
    <name evidence="7" type="ORF">AUMI_10040</name>
</gene>
<dbReference type="PANTHER" id="PTHR46696">
    <property type="entry name" value="P450, PUTATIVE (EUROFUNG)-RELATED"/>
    <property type="match status" value="1"/>
</dbReference>
<dbReference type="RefSeq" id="WP_096379968.1">
    <property type="nucleotide sequence ID" value="NZ_AP017457.1"/>
</dbReference>
<evidence type="ECO:0000256" key="3">
    <source>
        <dbReference type="ARBA" id="ARBA00022723"/>
    </source>
</evidence>
<proteinExistence type="inferred from homology"/>
<dbReference type="AlphaFoldDB" id="A0A182C1M0"/>
<dbReference type="OrthoDB" id="502624at2"/>
<dbReference type="InterPro" id="IPR002397">
    <property type="entry name" value="Cyt_P450_B"/>
</dbReference>
<dbReference type="GO" id="GO:0004497">
    <property type="term" value="F:monooxygenase activity"/>
    <property type="evidence" value="ECO:0007669"/>
    <property type="project" value="UniProtKB-KW"/>
</dbReference>
<dbReference type="GO" id="GO:0005506">
    <property type="term" value="F:iron ion binding"/>
    <property type="evidence" value="ECO:0007669"/>
    <property type="project" value="InterPro"/>
</dbReference>
<dbReference type="Pfam" id="PF00067">
    <property type="entry name" value="p450"/>
    <property type="match status" value="1"/>
</dbReference>
<accession>A0A182C1M0</accession>
<evidence type="ECO:0000313" key="8">
    <source>
        <dbReference type="Proteomes" id="UP000243847"/>
    </source>
</evidence>